<sequence length="150" mass="16385">MPVFGIGATVDTQNAWQSCLLKPSGRPEGFIVSITFGAILPVVLEGLLYGLMYCIFYARRCLRSTDVQAIGMDSASMDVRAAEVARMNSRLKVAKTLSLAFMVTAFCSLSTPVIAALFPRYNQYPLLSLFLRVIVVMGYAVHPVGMSGFF</sequence>
<organism evidence="2 3">
    <name type="scientific">Ramazzottius varieornatus</name>
    <name type="common">Water bear</name>
    <name type="synonym">Tardigrade</name>
    <dbReference type="NCBI Taxonomy" id="947166"/>
    <lineage>
        <taxon>Eukaryota</taxon>
        <taxon>Metazoa</taxon>
        <taxon>Ecdysozoa</taxon>
        <taxon>Tardigrada</taxon>
        <taxon>Eutardigrada</taxon>
        <taxon>Parachela</taxon>
        <taxon>Hypsibioidea</taxon>
        <taxon>Ramazzottiidae</taxon>
        <taxon>Ramazzottius</taxon>
    </lineage>
</organism>
<keyword evidence="1" id="KW-1133">Transmembrane helix</keyword>
<evidence type="ECO:0000313" key="3">
    <source>
        <dbReference type="Proteomes" id="UP000186922"/>
    </source>
</evidence>
<dbReference type="EMBL" id="BDGG01000024">
    <property type="protein sequence ID" value="GAV09611.1"/>
    <property type="molecule type" value="Genomic_DNA"/>
</dbReference>
<feature type="transmembrane region" description="Helical" evidence="1">
    <location>
        <begin position="30"/>
        <end position="56"/>
    </location>
</feature>
<keyword evidence="1" id="KW-0472">Membrane</keyword>
<feature type="transmembrane region" description="Helical" evidence="1">
    <location>
        <begin position="124"/>
        <end position="141"/>
    </location>
</feature>
<dbReference type="Proteomes" id="UP000186922">
    <property type="component" value="Unassembled WGS sequence"/>
</dbReference>
<evidence type="ECO:0000256" key="1">
    <source>
        <dbReference type="SAM" id="Phobius"/>
    </source>
</evidence>
<name>A0A1D1W8B7_RAMVA</name>
<dbReference type="AlphaFoldDB" id="A0A1D1W8B7"/>
<evidence type="ECO:0000313" key="2">
    <source>
        <dbReference type="EMBL" id="GAV09611.1"/>
    </source>
</evidence>
<keyword evidence="3" id="KW-1185">Reference proteome</keyword>
<reference evidence="2 3" key="1">
    <citation type="journal article" date="2016" name="Nat. Commun.">
        <title>Extremotolerant tardigrade genome and improved radiotolerance of human cultured cells by tardigrade-unique protein.</title>
        <authorList>
            <person name="Hashimoto T."/>
            <person name="Horikawa D.D."/>
            <person name="Saito Y."/>
            <person name="Kuwahara H."/>
            <person name="Kozuka-Hata H."/>
            <person name="Shin-I T."/>
            <person name="Minakuchi Y."/>
            <person name="Ohishi K."/>
            <person name="Motoyama A."/>
            <person name="Aizu T."/>
            <person name="Enomoto A."/>
            <person name="Kondo K."/>
            <person name="Tanaka S."/>
            <person name="Hara Y."/>
            <person name="Koshikawa S."/>
            <person name="Sagara H."/>
            <person name="Miura T."/>
            <person name="Yokobori S."/>
            <person name="Miyagawa K."/>
            <person name="Suzuki Y."/>
            <person name="Kubo T."/>
            <person name="Oyama M."/>
            <person name="Kohara Y."/>
            <person name="Fujiyama A."/>
            <person name="Arakawa K."/>
            <person name="Katayama T."/>
            <person name="Toyoda A."/>
            <person name="Kunieda T."/>
        </authorList>
    </citation>
    <scope>NUCLEOTIDE SEQUENCE [LARGE SCALE GENOMIC DNA]</scope>
    <source>
        <strain evidence="2 3">YOKOZUNA-1</strain>
    </source>
</reference>
<feature type="transmembrane region" description="Helical" evidence="1">
    <location>
        <begin position="96"/>
        <end position="118"/>
    </location>
</feature>
<protein>
    <submittedName>
        <fullName evidence="2">Uncharacterized protein</fullName>
    </submittedName>
</protein>
<proteinExistence type="predicted"/>
<keyword evidence="1" id="KW-0812">Transmembrane</keyword>
<dbReference type="Gene3D" id="1.20.1070.10">
    <property type="entry name" value="Rhodopsin 7-helix transmembrane proteins"/>
    <property type="match status" value="1"/>
</dbReference>
<gene>
    <name evidence="2" type="primary">RvY_19116-1</name>
    <name evidence="2" type="synonym">RvY_19116.1</name>
    <name evidence="2" type="ORF">RvY_19116</name>
</gene>
<comment type="caution">
    <text evidence="2">The sequence shown here is derived from an EMBL/GenBank/DDBJ whole genome shotgun (WGS) entry which is preliminary data.</text>
</comment>
<accession>A0A1D1W8B7</accession>